<comment type="caution">
    <text evidence="11">The sequence shown here is derived from an EMBL/GenBank/DDBJ whole genome shotgun (WGS) entry which is preliminary data.</text>
</comment>
<comment type="subcellular location">
    <subcellularLocation>
        <location evidence="2 10">Endoplasmic reticulum membrane</location>
        <topology evidence="2 10">Single-pass type I membrane protein</topology>
    </subcellularLocation>
</comment>
<dbReference type="EMBL" id="LXPE01000011">
    <property type="protein sequence ID" value="OBA27092.1"/>
    <property type="molecule type" value="Genomic_DNA"/>
</dbReference>
<evidence type="ECO:0000256" key="10">
    <source>
        <dbReference type="RuleBase" id="RU361143"/>
    </source>
</evidence>
<comment type="subunit">
    <text evidence="10">Component of the oligosaccharyltransferase (OST) complex.</text>
</comment>
<feature type="transmembrane region" description="Helical" evidence="10">
    <location>
        <begin position="470"/>
        <end position="490"/>
    </location>
</feature>
<name>A0A1B7TEB7_9ASCO</name>
<evidence type="ECO:0000256" key="8">
    <source>
        <dbReference type="ARBA" id="ARBA00022989"/>
    </source>
</evidence>
<organism evidence="11 12">
    <name type="scientific">Hanseniaspora valbyensis NRRL Y-1626</name>
    <dbReference type="NCBI Taxonomy" id="766949"/>
    <lineage>
        <taxon>Eukaryota</taxon>
        <taxon>Fungi</taxon>
        <taxon>Dikarya</taxon>
        <taxon>Ascomycota</taxon>
        <taxon>Saccharomycotina</taxon>
        <taxon>Saccharomycetes</taxon>
        <taxon>Saccharomycodales</taxon>
        <taxon>Saccharomycodaceae</taxon>
        <taxon>Hanseniaspora</taxon>
    </lineage>
</organism>
<sequence length="496" mass="57218">MICNSITAFMLLLVVQFSHFIKAINIDFFNQLIEVNENRLLIDRNNLLISDSNDATIFKFKLQYDYNDFISDLVVIDNLAKSNENQKSNSILPYSYDSSTNSIDVDITGIESADLDIDIVIQYSSQLLKTENQVISSLADDIQSLYFPIHKTPLTNYHIDKFERTLVKSLVDDSKALRFSDQETSFISLNDNGEYINKLSITDVEPNSEEQIDTVNVYFDFNKPLLTVTKAIRNVYLSHWSNTIQFDEHYIIENDVPKLAKTFKRKEYMSYQSMKHGGSGLALSQFEAVLPKGSFDHYYRDDLGMITTMRVLHHPRANFDTFALKPRYPVLGSWNYIFNIGWYNKLEQFSHFLSSSNGNQEFLLELPVLNGASDLIYQNMTINVILPEGVKIKSIYAPDLNSLPGTDKNPKVEFNKFENLFDYSDDKSTEVKITYSDVNINSNLLKIENSDNKIFVKYEINNFKVYHEKVLRLALWIFLALISVYLLGAINDNLRK</sequence>
<comment type="pathway">
    <text evidence="3 10">Protein modification; protein glycosylation.</text>
</comment>
<gene>
    <name evidence="11" type="ORF">HANVADRAFT_52627</name>
</gene>
<keyword evidence="5 10" id="KW-0812">Transmembrane</keyword>
<keyword evidence="12" id="KW-1185">Reference proteome</keyword>
<evidence type="ECO:0000256" key="2">
    <source>
        <dbReference type="ARBA" id="ARBA00004115"/>
    </source>
</evidence>
<dbReference type="AlphaFoldDB" id="A0A1B7TEB7"/>
<dbReference type="Pfam" id="PF04597">
    <property type="entry name" value="Ribophorin_I"/>
    <property type="match status" value="1"/>
</dbReference>
<evidence type="ECO:0000256" key="7">
    <source>
        <dbReference type="ARBA" id="ARBA00022824"/>
    </source>
</evidence>
<dbReference type="GO" id="GO:0018279">
    <property type="term" value="P:protein N-linked glycosylation via asparagine"/>
    <property type="evidence" value="ECO:0007669"/>
    <property type="project" value="TreeGrafter"/>
</dbReference>
<dbReference type="InterPro" id="IPR007676">
    <property type="entry name" value="Ribophorin_I"/>
</dbReference>
<protein>
    <recommendedName>
        <fullName evidence="10">Dolichyl-diphosphooligosaccharide--protein glycosyltransferase subunit 1</fullName>
    </recommendedName>
</protein>
<dbReference type="Proteomes" id="UP000092321">
    <property type="component" value="Unassembled WGS sequence"/>
</dbReference>
<comment type="function">
    <text evidence="1 10">Subunit of the oligosaccharyl transferase (OST) complex that catalyzes the initial transfer of a defined glycan (Glc(3)Man(9)GlcNAc(2) in eukaryotes) from the lipid carrier dolichol-pyrophosphate to an asparagine residue within an Asn-X-Ser/Thr consensus motif in nascent polypeptide chains, the first step in protein N-glycosylation. N-glycosylation occurs cotranslationally and the complex associates with the Sec61 complex at the channel-forming translocon complex that mediates protein translocation across the endoplasmic reticulum (ER). All subunits are required for a maximal enzyme activity.</text>
</comment>
<comment type="similarity">
    <text evidence="4 10">Belongs to the OST1 family.</text>
</comment>
<dbReference type="UniPathway" id="UPA00378"/>
<feature type="chain" id="PRO_5008447695" description="Dolichyl-diphosphooligosaccharide--protein glycosyltransferase subunit 1" evidence="10">
    <location>
        <begin position="24"/>
        <end position="496"/>
    </location>
</feature>
<reference evidence="12" key="1">
    <citation type="journal article" date="2016" name="Proc. Natl. Acad. Sci. U.S.A.">
        <title>Comparative genomics of biotechnologically important yeasts.</title>
        <authorList>
            <person name="Riley R."/>
            <person name="Haridas S."/>
            <person name="Wolfe K.H."/>
            <person name="Lopes M.R."/>
            <person name="Hittinger C.T."/>
            <person name="Goeker M."/>
            <person name="Salamov A.A."/>
            <person name="Wisecaver J.H."/>
            <person name="Long T.M."/>
            <person name="Calvey C.H."/>
            <person name="Aerts A.L."/>
            <person name="Barry K.W."/>
            <person name="Choi C."/>
            <person name="Clum A."/>
            <person name="Coughlan A.Y."/>
            <person name="Deshpande S."/>
            <person name="Douglass A.P."/>
            <person name="Hanson S.J."/>
            <person name="Klenk H.-P."/>
            <person name="LaButti K.M."/>
            <person name="Lapidus A."/>
            <person name="Lindquist E.A."/>
            <person name="Lipzen A.M."/>
            <person name="Meier-Kolthoff J.P."/>
            <person name="Ohm R.A."/>
            <person name="Otillar R.P."/>
            <person name="Pangilinan J.L."/>
            <person name="Peng Y."/>
            <person name="Rokas A."/>
            <person name="Rosa C.A."/>
            <person name="Scheuner C."/>
            <person name="Sibirny A.A."/>
            <person name="Slot J.C."/>
            <person name="Stielow J.B."/>
            <person name="Sun H."/>
            <person name="Kurtzman C.P."/>
            <person name="Blackwell M."/>
            <person name="Grigoriev I.V."/>
            <person name="Jeffries T.W."/>
        </authorList>
    </citation>
    <scope>NUCLEOTIDE SEQUENCE [LARGE SCALE GENOMIC DNA]</scope>
    <source>
        <strain evidence="12">NRRL Y-1626</strain>
    </source>
</reference>
<evidence type="ECO:0000256" key="5">
    <source>
        <dbReference type="ARBA" id="ARBA00022692"/>
    </source>
</evidence>
<dbReference type="OrthoDB" id="310030at2759"/>
<evidence type="ECO:0000256" key="4">
    <source>
        <dbReference type="ARBA" id="ARBA00008905"/>
    </source>
</evidence>
<evidence type="ECO:0000256" key="3">
    <source>
        <dbReference type="ARBA" id="ARBA00004922"/>
    </source>
</evidence>
<feature type="signal peptide" evidence="10">
    <location>
        <begin position="1"/>
        <end position="23"/>
    </location>
</feature>
<dbReference type="PANTHER" id="PTHR21049">
    <property type="entry name" value="RIBOPHORIN I"/>
    <property type="match status" value="1"/>
</dbReference>
<dbReference type="GO" id="GO:0008250">
    <property type="term" value="C:oligosaccharyltransferase complex"/>
    <property type="evidence" value="ECO:0007669"/>
    <property type="project" value="UniProtKB-UniRule"/>
</dbReference>
<accession>A0A1B7TEB7</accession>
<keyword evidence="9 10" id="KW-0472">Membrane</keyword>
<evidence type="ECO:0000256" key="6">
    <source>
        <dbReference type="ARBA" id="ARBA00022729"/>
    </source>
</evidence>
<evidence type="ECO:0000313" key="12">
    <source>
        <dbReference type="Proteomes" id="UP000092321"/>
    </source>
</evidence>
<evidence type="ECO:0000256" key="1">
    <source>
        <dbReference type="ARBA" id="ARBA00002791"/>
    </source>
</evidence>
<proteinExistence type="inferred from homology"/>
<keyword evidence="8 10" id="KW-1133">Transmembrane helix</keyword>
<keyword evidence="6 10" id="KW-0732">Signal</keyword>
<evidence type="ECO:0000256" key="9">
    <source>
        <dbReference type="ARBA" id="ARBA00023136"/>
    </source>
</evidence>
<dbReference type="PANTHER" id="PTHR21049:SF0">
    <property type="entry name" value="DOLICHYL-DIPHOSPHOOLIGOSACCHARIDE--PROTEIN GLYCOSYLTRANSFERASE SUBUNIT 1"/>
    <property type="match status" value="1"/>
</dbReference>
<evidence type="ECO:0000313" key="11">
    <source>
        <dbReference type="EMBL" id="OBA27092.1"/>
    </source>
</evidence>
<keyword evidence="7 10" id="KW-0256">Endoplasmic reticulum</keyword>